<feature type="domain" description="RmlD-like substrate binding" evidence="7">
    <location>
        <begin position="3"/>
        <end position="254"/>
    </location>
</feature>
<comment type="caution">
    <text evidence="8">The sequence shown here is derived from an EMBL/GenBank/DDBJ whole genome shotgun (WGS) entry which is preliminary data.</text>
</comment>
<dbReference type="PANTHER" id="PTHR10491:SF4">
    <property type="entry name" value="METHIONINE ADENOSYLTRANSFERASE 2 SUBUNIT BETA"/>
    <property type="match status" value="1"/>
</dbReference>
<evidence type="ECO:0000256" key="6">
    <source>
        <dbReference type="RuleBase" id="RU364082"/>
    </source>
</evidence>
<dbReference type="GO" id="GO:0008831">
    <property type="term" value="F:dTDP-4-dehydrorhamnose reductase activity"/>
    <property type="evidence" value="ECO:0007669"/>
    <property type="project" value="UniProtKB-EC"/>
</dbReference>
<evidence type="ECO:0000256" key="2">
    <source>
        <dbReference type="ARBA" id="ARBA00010944"/>
    </source>
</evidence>
<comment type="function">
    <text evidence="6">Catalyzes the reduction of dTDP-6-deoxy-L-lyxo-4-hexulose to yield dTDP-L-rhamnose.</text>
</comment>
<dbReference type="GO" id="GO:0005829">
    <property type="term" value="C:cytosol"/>
    <property type="evidence" value="ECO:0007669"/>
    <property type="project" value="TreeGrafter"/>
</dbReference>
<organism evidence="8 9">
    <name type="scientific">Sediminicola luteus</name>
    <dbReference type="NCBI Taxonomy" id="319238"/>
    <lineage>
        <taxon>Bacteria</taxon>
        <taxon>Pseudomonadati</taxon>
        <taxon>Bacteroidota</taxon>
        <taxon>Flavobacteriia</taxon>
        <taxon>Flavobacteriales</taxon>
        <taxon>Flavobacteriaceae</taxon>
        <taxon>Sediminicola</taxon>
    </lineage>
</organism>
<dbReference type="PANTHER" id="PTHR10491">
    <property type="entry name" value="DTDP-4-DEHYDRORHAMNOSE REDUCTASE"/>
    <property type="match status" value="1"/>
</dbReference>
<sequence length="258" mass="29802">MDRILVTGAKGQLGWTIGQISEFYTDFDFVLKDTKALDITQPEKVDYVLDNGHYTYCINCAAYTDVEGAEKDPKKAFAINAEGVRNLAEACKRNQTILIHVSTDYVFDGEKEEGYTVDDKTNPINEYGKSKLKGEQYIQEIWGDHYIVRTSWLYCRVYGKNFYRTIAEKAGNGEQLKVVDNQFGRPTDTFELAEHILSDIIFNKKPFGLYHFSDGDVMSWYEFAEMILKENGLKRDESLQRVKEYRTLAKRPIFVNLK</sequence>
<proteinExistence type="inferred from homology"/>
<evidence type="ECO:0000256" key="4">
    <source>
        <dbReference type="ARBA" id="ARBA00017099"/>
    </source>
</evidence>
<reference evidence="8 9" key="1">
    <citation type="submission" date="2017-04" db="EMBL/GenBank/DDBJ databases">
        <title>A new member of the family Flavobacteriaceae isolated from ascidians.</title>
        <authorList>
            <person name="Chen L."/>
        </authorList>
    </citation>
    <scope>NUCLEOTIDE SEQUENCE [LARGE SCALE GENOMIC DNA]</scope>
    <source>
        <strain evidence="8 9">HQA918</strain>
    </source>
</reference>
<dbReference type="InterPro" id="IPR005913">
    <property type="entry name" value="dTDP_dehydrorham_reduct"/>
</dbReference>
<evidence type="ECO:0000259" key="7">
    <source>
        <dbReference type="Pfam" id="PF04321"/>
    </source>
</evidence>
<dbReference type="InterPro" id="IPR036291">
    <property type="entry name" value="NAD(P)-bd_dom_sf"/>
</dbReference>
<protein>
    <recommendedName>
        <fullName evidence="4 6">dTDP-4-dehydrorhamnose reductase</fullName>
        <ecNumber evidence="3 6">1.1.1.133</ecNumber>
    </recommendedName>
</protein>
<keyword evidence="6" id="KW-0560">Oxidoreductase</keyword>
<keyword evidence="6" id="KW-0521">NADP</keyword>
<dbReference type="SUPFAM" id="SSF51735">
    <property type="entry name" value="NAD(P)-binding Rossmann-fold domains"/>
    <property type="match status" value="1"/>
</dbReference>
<dbReference type="EMBL" id="NBWU01000001">
    <property type="protein sequence ID" value="PCE66562.1"/>
    <property type="molecule type" value="Genomic_DNA"/>
</dbReference>
<comment type="similarity">
    <text evidence="2 6">Belongs to the dTDP-4-dehydrorhamnose reductase family.</text>
</comment>
<dbReference type="EC" id="1.1.1.133" evidence="3 6"/>
<keyword evidence="9" id="KW-1185">Reference proteome</keyword>
<dbReference type="GO" id="GO:0019305">
    <property type="term" value="P:dTDP-rhamnose biosynthetic process"/>
    <property type="evidence" value="ECO:0007669"/>
    <property type="project" value="UniProtKB-UniPathway"/>
</dbReference>
<dbReference type="OrthoDB" id="9803892at2"/>
<dbReference type="UniPathway" id="UPA00124"/>
<gene>
    <name evidence="8" type="ORF">B7P33_04500</name>
</gene>
<evidence type="ECO:0000313" key="9">
    <source>
        <dbReference type="Proteomes" id="UP000219559"/>
    </source>
</evidence>
<dbReference type="AlphaFoldDB" id="A0A2A4GFQ1"/>
<evidence type="ECO:0000256" key="5">
    <source>
        <dbReference type="ARBA" id="ARBA00048200"/>
    </source>
</evidence>
<dbReference type="Gene3D" id="3.90.25.10">
    <property type="entry name" value="UDP-galactose 4-epimerase, domain 1"/>
    <property type="match status" value="1"/>
</dbReference>
<evidence type="ECO:0000313" key="8">
    <source>
        <dbReference type="EMBL" id="PCE66562.1"/>
    </source>
</evidence>
<dbReference type="Pfam" id="PF04321">
    <property type="entry name" value="RmlD_sub_bind"/>
    <property type="match status" value="1"/>
</dbReference>
<dbReference type="RefSeq" id="WP_097442083.1">
    <property type="nucleotide sequence ID" value="NZ_NBWU01000001.1"/>
</dbReference>
<accession>A0A2A4GFQ1</accession>
<comment type="pathway">
    <text evidence="1 6">Carbohydrate biosynthesis; dTDP-L-rhamnose biosynthesis.</text>
</comment>
<dbReference type="Proteomes" id="UP000219559">
    <property type="component" value="Unassembled WGS sequence"/>
</dbReference>
<comment type="catalytic activity">
    <reaction evidence="5">
        <text>dTDP-beta-L-rhamnose + NADP(+) = dTDP-4-dehydro-beta-L-rhamnose + NADPH + H(+)</text>
        <dbReference type="Rhea" id="RHEA:21796"/>
        <dbReference type="ChEBI" id="CHEBI:15378"/>
        <dbReference type="ChEBI" id="CHEBI:57510"/>
        <dbReference type="ChEBI" id="CHEBI:57783"/>
        <dbReference type="ChEBI" id="CHEBI:58349"/>
        <dbReference type="ChEBI" id="CHEBI:62830"/>
        <dbReference type="EC" id="1.1.1.133"/>
    </reaction>
</comment>
<evidence type="ECO:0000256" key="1">
    <source>
        <dbReference type="ARBA" id="ARBA00004781"/>
    </source>
</evidence>
<dbReference type="NCBIfam" id="TIGR01214">
    <property type="entry name" value="rmlD"/>
    <property type="match status" value="1"/>
</dbReference>
<dbReference type="CDD" id="cd05254">
    <property type="entry name" value="dTDP_HR_like_SDR_e"/>
    <property type="match status" value="1"/>
</dbReference>
<name>A0A2A4GFQ1_9FLAO</name>
<dbReference type="Gene3D" id="3.40.50.720">
    <property type="entry name" value="NAD(P)-binding Rossmann-like Domain"/>
    <property type="match status" value="1"/>
</dbReference>
<dbReference type="InterPro" id="IPR029903">
    <property type="entry name" value="RmlD-like-bd"/>
</dbReference>
<evidence type="ECO:0000256" key="3">
    <source>
        <dbReference type="ARBA" id="ARBA00012929"/>
    </source>
</evidence>